<proteinExistence type="predicted"/>
<sequence length="70" mass="7423">MGLKRLGNGSKKARETGSGWADGNLGSLKIRSGCDANHGSVHGGHDGSQTESRGRWRGTRDDYCVSVPTH</sequence>
<dbReference type="AlphaFoldDB" id="A0AAW1KG23"/>
<feature type="compositionally biased region" description="Basic and acidic residues" evidence="1">
    <location>
        <begin position="52"/>
        <end position="63"/>
    </location>
</feature>
<organism evidence="2 3">
    <name type="scientific">Popillia japonica</name>
    <name type="common">Japanese beetle</name>
    <dbReference type="NCBI Taxonomy" id="7064"/>
    <lineage>
        <taxon>Eukaryota</taxon>
        <taxon>Metazoa</taxon>
        <taxon>Ecdysozoa</taxon>
        <taxon>Arthropoda</taxon>
        <taxon>Hexapoda</taxon>
        <taxon>Insecta</taxon>
        <taxon>Pterygota</taxon>
        <taxon>Neoptera</taxon>
        <taxon>Endopterygota</taxon>
        <taxon>Coleoptera</taxon>
        <taxon>Polyphaga</taxon>
        <taxon>Scarabaeiformia</taxon>
        <taxon>Scarabaeidae</taxon>
        <taxon>Rutelinae</taxon>
        <taxon>Popillia</taxon>
    </lineage>
</organism>
<dbReference type="EMBL" id="JASPKY010000229">
    <property type="protein sequence ID" value="KAK9718377.1"/>
    <property type="molecule type" value="Genomic_DNA"/>
</dbReference>
<keyword evidence="3" id="KW-1185">Reference proteome</keyword>
<dbReference type="Proteomes" id="UP001458880">
    <property type="component" value="Unassembled WGS sequence"/>
</dbReference>
<evidence type="ECO:0000313" key="3">
    <source>
        <dbReference type="Proteomes" id="UP001458880"/>
    </source>
</evidence>
<name>A0AAW1KG23_POPJA</name>
<feature type="region of interest" description="Disordered" evidence="1">
    <location>
        <begin position="1"/>
        <end position="70"/>
    </location>
</feature>
<accession>A0AAW1KG23</accession>
<reference evidence="2 3" key="1">
    <citation type="journal article" date="2024" name="BMC Genomics">
        <title>De novo assembly and annotation of Popillia japonica's genome with initial clues to its potential as an invasive pest.</title>
        <authorList>
            <person name="Cucini C."/>
            <person name="Boschi S."/>
            <person name="Funari R."/>
            <person name="Cardaioli E."/>
            <person name="Iannotti N."/>
            <person name="Marturano G."/>
            <person name="Paoli F."/>
            <person name="Bruttini M."/>
            <person name="Carapelli A."/>
            <person name="Frati F."/>
            <person name="Nardi F."/>
        </authorList>
    </citation>
    <scope>NUCLEOTIDE SEQUENCE [LARGE SCALE GENOMIC DNA]</scope>
    <source>
        <strain evidence="2">DMR45628</strain>
    </source>
</reference>
<gene>
    <name evidence="2" type="ORF">QE152_g23265</name>
</gene>
<protein>
    <submittedName>
        <fullName evidence="2">Uncharacterized protein</fullName>
    </submittedName>
</protein>
<evidence type="ECO:0000313" key="2">
    <source>
        <dbReference type="EMBL" id="KAK9718377.1"/>
    </source>
</evidence>
<comment type="caution">
    <text evidence="2">The sequence shown here is derived from an EMBL/GenBank/DDBJ whole genome shotgun (WGS) entry which is preliminary data.</text>
</comment>
<evidence type="ECO:0000256" key="1">
    <source>
        <dbReference type="SAM" id="MobiDB-lite"/>
    </source>
</evidence>